<keyword evidence="2" id="KW-0539">Nucleus</keyword>
<keyword evidence="5" id="KW-1185">Reference proteome</keyword>
<proteinExistence type="predicted"/>
<evidence type="ECO:0000256" key="2">
    <source>
        <dbReference type="ARBA" id="ARBA00023242"/>
    </source>
</evidence>
<dbReference type="EMBL" id="LRBS01000052">
    <property type="protein sequence ID" value="OII76719.1"/>
    <property type="molecule type" value="Genomic_DNA"/>
</dbReference>
<dbReference type="GeneID" id="92366924"/>
<dbReference type="OrthoDB" id="116827at2759"/>
<comment type="caution">
    <text evidence="4">The sequence shown here is derived from an EMBL/GenBank/DDBJ whole genome shotgun (WGS) entry which is preliminary data.</text>
</comment>
<dbReference type="PANTHER" id="PTHR13063:SF10">
    <property type="entry name" value="NITRIC OXIDE SYNTHASE-INTERACTING PROTEIN"/>
    <property type="match status" value="1"/>
</dbReference>
<dbReference type="InterPro" id="IPR016818">
    <property type="entry name" value="NOSIP"/>
</dbReference>
<dbReference type="RefSeq" id="XP_067068565.1">
    <property type="nucleotide sequence ID" value="XM_067212968.1"/>
</dbReference>
<name>A0A1J4MRN1_9CRYT</name>
<evidence type="ECO:0000259" key="3">
    <source>
        <dbReference type="Pfam" id="PF15906"/>
    </source>
</evidence>
<gene>
    <name evidence="4" type="ORF">cand_027400</name>
</gene>
<comment type="subcellular location">
    <subcellularLocation>
        <location evidence="1">Nucleus</location>
    </subcellularLocation>
</comment>
<protein>
    <recommendedName>
        <fullName evidence="3">Nitric oxide synthase-interacting protein zinc-finger domain-containing protein</fullName>
    </recommendedName>
</protein>
<dbReference type="GO" id="GO:0061630">
    <property type="term" value="F:ubiquitin protein ligase activity"/>
    <property type="evidence" value="ECO:0007669"/>
    <property type="project" value="InterPro"/>
</dbReference>
<organism evidence="4 5">
    <name type="scientific">Cryptosporidium andersoni</name>
    <dbReference type="NCBI Taxonomy" id="117008"/>
    <lineage>
        <taxon>Eukaryota</taxon>
        <taxon>Sar</taxon>
        <taxon>Alveolata</taxon>
        <taxon>Apicomplexa</taxon>
        <taxon>Conoidasida</taxon>
        <taxon>Coccidia</taxon>
        <taxon>Eucoccidiorida</taxon>
        <taxon>Eimeriorina</taxon>
        <taxon>Cryptosporidiidae</taxon>
        <taxon>Cryptosporidium</taxon>
    </lineage>
</organism>
<reference evidence="4 5" key="1">
    <citation type="submission" date="2016-10" db="EMBL/GenBank/DDBJ databases">
        <title>Reductive evolution of mitochondrial metabolism and differential evolution of invasion-related proteins in Cryptosporidium.</title>
        <authorList>
            <person name="Liu S."/>
            <person name="Roellig D.M."/>
            <person name="Guo Y."/>
            <person name="Li N."/>
            <person name="Frace M.A."/>
            <person name="Tang K."/>
            <person name="Zhang L."/>
            <person name="Feng Y."/>
            <person name="Xiao L."/>
        </authorList>
    </citation>
    <scope>NUCLEOTIDE SEQUENCE [LARGE SCALE GENOMIC DNA]</scope>
    <source>
        <strain evidence="4">30847</strain>
    </source>
</reference>
<evidence type="ECO:0000313" key="5">
    <source>
        <dbReference type="Proteomes" id="UP000186804"/>
    </source>
</evidence>
<evidence type="ECO:0000256" key="1">
    <source>
        <dbReference type="ARBA" id="ARBA00004123"/>
    </source>
</evidence>
<feature type="domain" description="Nitric oxide synthase-interacting protein zinc-finger" evidence="3">
    <location>
        <begin position="4"/>
        <end position="75"/>
    </location>
</feature>
<sequence length="228" mass="26701">MTRHSKNNTASSIFTYWERQKIKDEGTKKFRLGASSQRRFEQCWLCFRTAIDPLCTKQGYLFCRSCIMNNFLEQKLKYEKNLRIQSDSRTYFKSEECNSNEHQFKNSAQNQCLSAIYPAHNLKADINQNNKQECFWMPRTVNLKDIKDTKKLIQSEKGKLQLLCPVTSKPIRIKDLITLIPEYEYPRDKEHSRFLCSISKKCITIQKAGVKVDTGEVVILVGLIRIQD</sequence>
<dbReference type="SUPFAM" id="SSF57850">
    <property type="entry name" value="RING/U-box"/>
    <property type="match status" value="1"/>
</dbReference>
<accession>A0A1J4MRN1</accession>
<evidence type="ECO:0000313" key="4">
    <source>
        <dbReference type="EMBL" id="OII76719.1"/>
    </source>
</evidence>
<dbReference type="InterPro" id="IPR031790">
    <property type="entry name" value="Znf-NOSIP"/>
</dbReference>
<dbReference type="VEuPathDB" id="CryptoDB:cand_027400"/>
<dbReference type="Pfam" id="PF15906">
    <property type="entry name" value="zf-NOSIP"/>
    <property type="match status" value="1"/>
</dbReference>
<dbReference type="PANTHER" id="PTHR13063">
    <property type="entry name" value="ENOS INTERACTING PROTEIN"/>
    <property type="match status" value="1"/>
</dbReference>
<dbReference type="AlphaFoldDB" id="A0A1J4MRN1"/>
<dbReference type="Proteomes" id="UP000186804">
    <property type="component" value="Unassembled WGS sequence"/>
</dbReference>
<dbReference type="GO" id="GO:0005634">
    <property type="term" value="C:nucleus"/>
    <property type="evidence" value="ECO:0007669"/>
    <property type="project" value="UniProtKB-SubCell"/>
</dbReference>